<keyword evidence="3" id="KW-0418">Kinase</keyword>
<accession>A0ABV3UPN8</accession>
<dbReference type="PANTHER" id="PTHR43070">
    <property type="match status" value="1"/>
</dbReference>
<gene>
    <name evidence="3" type="primary">thrA</name>
    <name evidence="3" type="ORF">AB4M04_26065</name>
</gene>
<keyword evidence="1" id="KW-0521">NADP</keyword>
<name>A0ABV3UPN8_9GAMM</name>
<feature type="non-terminal residue" evidence="3">
    <location>
        <position position="131"/>
    </location>
</feature>
<proteinExistence type="predicted"/>
<feature type="non-terminal residue" evidence="3">
    <location>
        <position position="1"/>
    </location>
</feature>
<comment type="caution">
    <text evidence="3">The sequence shown here is derived from an EMBL/GenBank/DDBJ whole genome shotgun (WGS) entry which is preliminary data.</text>
</comment>
<dbReference type="Proteomes" id="UP001558101">
    <property type="component" value="Unassembled WGS sequence"/>
</dbReference>
<evidence type="ECO:0000259" key="2">
    <source>
        <dbReference type="Pfam" id="PF00696"/>
    </source>
</evidence>
<dbReference type="SUPFAM" id="SSF53633">
    <property type="entry name" value="Carbamate kinase-like"/>
    <property type="match status" value="1"/>
</dbReference>
<dbReference type="EC" id="2.7.2.4" evidence="3"/>
<keyword evidence="4" id="KW-1185">Reference proteome</keyword>
<dbReference type="EMBL" id="JBFQXQ010000115">
    <property type="protein sequence ID" value="MEX3175516.1"/>
    <property type="molecule type" value="Genomic_DNA"/>
</dbReference>
<dbReference type="InterPro" id="IPR001048">
    <property type="entry name" value="Asp/Glu/Uridylate_kinase"/>
</dbReference>
<sequence>ELGVLGRNGSDYSAAVLAACLRADCCEIWTDVDGVYPCDPRTVPDARLLKSMSYQEAMELSYFGASVLHPRTIAPIAQFQIPCLIKNTVNPQAPGTLIAGENLDTDPPVKGITNLTNLALINVSGPGMKGM</sequence>
<evidence type="ECO:0000313" key="4">
    <source>
        <dbReference type="Proteomes" id="UP001558101"/>
    </source>
</evidence>
<keyword evidence="3" id="KW-0560">Oxidoreductase</keyword>
<dbReference type="Gene3D" id="3.40.1160.10">
    <property type="entry name" value="Acetylglutamate kinase-like"/>
    <property type="match status" value="1"/>
</dbReference>
<keyword evidence="3" id="KW-0808">Transferase</keyword>
<feature type="domain" description="Aspartate/glutamate/uridylate kinase" evidence="2">
    <location>
        <begin position="3"/>
        <end position="87"/>
    </location>
</feature>
<protein>
    <submittedName>
        <fullName evidence="3">Bifunctional aspartate kinase/homoserine dehydrogenase I</fullName>
        <ecNumber evidence="3">1.1.1.3</ecNumber>
        <ecNumber evidence="3">2.7.2.4</ecNumber>
    </submittedName>
</protein>
<dbReference type="PANTHER" id="PTHR43070:SF3">
    <property type="entry name" value="HOMOSERINE DEHYDROGENASE"/>
    <property type="match status" value="1"/>
</dbReference>
<dbReference type="GO" id="GO:0004072">
    <property type="term" value="F:aspartate kinase activity"/>
    <property type="evidence" value="ECO:0007669"/>
    <property type="project" value="UniProtKB-EC"/>
</dbReference>
<dbReference type="InterPro" id="IPR036393">
    <property type="entry name" value="AceGlu_kinase-like_sf"/>
</dbReference>
<dbReference type="InterPro" id="IPR011147">
    <property type="entry name" value="Bifunc_Aspkin/hSer_DH"/>
</dbReference>
<dbReference type="Pfam" id="PF00696">
    <property type="entry name" value="AA_kinase"/>
    <property type="match status" value="1"/>
</dbReference>
<evidence type="ECO:0000313" key="3">
    <source>
        <dbReference type="EMBL" id="MEX3175516.1"/>
    </source>
</evidence>
<reference evidence="3 4" key="1">
    <citation type="submission" date="2024-07" db="EMBL/GenBank/DDBJ databases">
        <title>Genomes of novel Serratia strains from suburban soil.</title>
        <authorList>
            <person name="Markert E.X."/>
            <person name="Severe K."/>
            <person name="Severe L."/>
            <person name="Twing K.I."/>
            <person name="Ward L.M."/>
        </authorList>
    </citation>
    <scope>NUCLEOTIDE SEQUENCE [LARGE SCALE GENOMIC DNA]</scope>
    <source>
        <strain evidence="3 4">3C-UT</strain>
    </source>
</reference>
<dbReference type="EC" id="1.1.1.3" evidence="3"/>
<evidence type="ECO:0000256" key="1">
    <source>
        <dbReference type="ARBA" id="ARBA00022857"/>
    </source>
</evidence>
<dbReference type="GO" id="GO:0004412">
    <property type="term" value="F:homoserine dehydrogenase activity"/>
    <property type="evidence" value="ECO:0007669"/>
    <property type="project" value="UniProtKB-EC"/>
</dbReference>
<organism evidence="3 4">
    <name type="scientific">Serratia quinivorans</name>
    <dbReference type="NCBI Taxonomy" id="137545"/>
    <lineage>
        <taxon>Bacteria</taxon>
        <taxon>Pseudomonadati</taxon>
        <taxon>Pseudomonadota</taxon>
        <taxon>Gammaproteobacteria</taxon>
        <taxon>Enterobacterales</taxon>
        <taxon>Yersiniaceae</taxon>
        <taxon>Serratia</taxon>
    </lineage>
</organism>